<keyword evidence="2" id="KW-1185">Reference proteome</keyword>
<dbReference type="InParanoid" id="A0A3R7JI14"/>
<evidence type="ECO:0000313" key="2">
    <source>
        <dbReference type="Proteomes" id="UP000286415"/>
    </source>
</evidence>
<gene>
    <name evidence="1" type="ORF">CSKR_104124</name>
</gene>
<comment type="caution">
    <text evidence="1">The sequence shown here is derived from an EMBL/GenBank/DDBJ whole genome shotgun (WGS) entry which is preliminary data.</text>
</comment>
<proteinExistence type="predicted"/>
<dbReference type="AlphaFoldDB" id="A0A3R7JI14"/>
<protein>
    <submittedName>
        <fullName evidence="1">Uncharacterized protein</fullName>
    </submittedName>
</protein>
<name>A0A3R7JI14_CLOSI</name>
<accession>A0A3R7JI14</accession>
<evidence type="ECO:0000313" key="1">
    <source>
        <dbReference type="EMBL" id="KAG5449643.1"/>
    </source>
</evidence>
<reference evidence="1 2" key="1">
    <citation type="journal article" date="2018" name="Biotechnol. Adv.">
        <title>Improved genomic resources and new bioinformatic workflow for the carcinogenic parasite Clonorchis sinensis: Biotechnological implications.</title>
        <authorList>
            <person name="Wang D."/>
            <person name="Korhonen P.K."/>
            <person name="Gasser R.B."/>
            <person name="Young N.D."/>
        </authorList>
    </citation>
    <scope>NUCLEOTIDE SEQUENCE [LARGE SCALE GENOMIC DNA]</scope>
    <source>
        <strain evidence="1">Cs-k2</strain>
    </source>
</reference>
<dbReference type="EMBL" id="NIRI02000042">
    <property type="protein sequence ID" value="KAG5449643.1"/>
    <property type="molecule type" value="Genomic_DNA"/>
</dbReference>
<organism evidence="1 2">
    <name type="scientific">Clonorchis sinensis</name>
    <name type="common">Chinese liver fluke</name>
    <dbReference type="NCBI Taxonomy" id="79923"/>
    <lineage>
        <taxon>Eukaryota</taxon>
        <taxon>Metazoa</taxon>
        <taxon>Spiralia</taxon>
        <taxon>Lophotrochozoa</taxon>
        <taxon>Platyhelminthes</taxon>
        <taxon>Trematoda</taxon>
        <taxon>Digenea</taxon>
        <taxon>Opisthorchiida</taxon>
        <taxon>Opisthorchiata</taxon>
        <taxon>Opisthorchiidae</taxon>
        <taxon>Clonorchis</taxon>
    </lineage>
</organism>
<sequence>MNSLRIRLCHPTTRVKLTIYLLLSLQVKGRRPSLRSCLFENTNLTRRKADLRKDVLLTCLISSIHRYTGILL</sequence>
<reference evidence="1 2" key="2">
    <citation type="journal article" date="2021" name="Genomics">
        <title>High-quality reference genome for Clonorchis sinensis.</title>
        <authorList>
            <person name="Young N.D."/>
            <person name="Stroehlein A.J."/>
            <person name="Kinkar L."/>
            <person name="Wang T."/>
            <person name="Sohn W.M."/>
            <person name="Chang B.C.H."/>
            <person name="Kaur P."/>
            <person name="Weisz D."/>
            <person name="Dudchenko O."/>
            <person name="Aiden E.L."/>
            <person name="Korhonen P.K."/>
            <person name="Gasser R.B."/>
        </authorList>
    </citation>
    <scope>NUCLEOTIDE SEQUENCE [LARGE SCALE GENOMIC DNA]</scope>
    <source>
        <strain evidence="1">Cs-k2</strain>
    </source>
</reference>
<dbReference type="Proteomes" id="UP000286415">
    <property type="component" value="Unassembled WGS sequence"/>
</dbReference>